<sequence>MESSSASEKMGTATSLHRSNTNYTIETRYIQMLLEDIPWFYNILADAAHWALLAGYLVVPGTFTSMQRSATLKEDLNKTQAGQAILSTIQNPPLLAIACFPMVLGALFMLWLSWERRNNYIWFINKLFLPTLLSSLAGLVTTLVNIYTAREGEWSIMALLTTIVTGLSASGSLILLIIYRFGKLVKIKEEHEMETKAGFQRVNP</sequence>
<evidence type="ECO:0000313" key="3">
    <source>
        <dbReference type="Proteomes" id="UP000326565"/>
    </source>
</evidence>
<proteinExistence type="predicted"/>
<keyword evidence="1" id="KW-0812">Transmembrane</keyword>
<keyword evidence="1" id="KW-0472">Membrane</keyword>
<protein>
    <submittedName>
        <fullName evidence="2">Uncharacterized protein</fullName>
    </submittedName>
</protein>
<feature type="transmembrane region" description="Helical" evidence="1">
    <location>
        <begin position="126"/>
        <end position="148"/>
    </location>
</feature>
<feature type="transmembrane region" description="Helical" evidence="1">
    <location>
        <begin position="154"/>
        <end position="179"/>
    </location>
</feature>
<keyword evidence="1" id="KW-1133">Transmembrane helix</keyword>
<dbReference type="AlphaFoldDB" id="A0A5N5WMC5"/>
<dbReference type="EMBL" id="ML732330">
    <property type="protein sequence ID" value="KAB8069701.1"/>
    <property type="molecule type" value="Genomic_DNA"/>
</dbReference>
<gene>
    <name evidence="2" type="ORF">BDV29DRAFT_194679</name>
</gene>
<reference evidence="2 3" key="1">
    <citation type="submission" date="2019-04" db="EMBL/GenBank/DDBJ databases">
        <title>Friends and foes A comparative genomics study of 23 Aspergillus species from section Flavi.</title>
        <authorList>
            <consortium name="DOE Joint Genome Institute"/>
            <person name="Kjaerbolling I."/>
            <person name="Vesth T."/>
            <person name="Frisvad J.C."/>
            <person name="Nybo J.L."/>
            <person name="Theobald S."/>
            <person name="Kildgaard S."/>
            <person name="Isbrandt T."/>
            <person name="Kuo A."/>
            <person name="Sato A."/>
            <person name="Lyhne E.K."/>
            <person name="Kogle M.E."/>
            <person name="Wiebenga A."/>
            <person name="Kun R.S."/>
            <person name="Lubbers R.J."/>
            <person name="Makela M.R."/>
            <person name="Barry K."/>
            <person name="Chovatia M."/>
            <person name="Clum A."/>
            <person name="Daum C."/>
            <person name="Haridas S."/>
            <person name="He G."/>
            <person name="LaButti K."/>
            <person name="Lipzen A."/>
            <person name="Mondo S."/>
            <person name="Riley R."/>
            <person name="Salamov A."/>
            <person name="Simmons B.A."/>
            <person name="Magnuson J.K."/>
            <person name="Henrissat B."/>
            <person name="Mortensen U.H."/>
            <person name="Larsen T.O."/>
            <person name="Devries R.P."/>
            <person name="Grigoriev I.V."/>
            <person name="Machida M."/>
            <person name="Baker S.E."/>
            <person name="Andersen M.R."/>
        </authorList>
    </citation>
    <scope>NUCLEOTIDE SEQUENCE [LARGE SCALE GENOMIC DNA]</scope>
    <source>
        <strain evidence="2 3">CBS 151.66</strain>
    </source>
</reference>
<dbReference type="OrthoDB" id="3254104at2759"/>
<evidence type="ECO:0000313" key="2">
    <source>
        <dbReference type="EMBL" id="KAB8069701.1"/>
    </source>
</evidence>
<evidence type="ECO:0000256" key="1">
    <source>
        <dbReference type="SAM" id="Phobius"/>
    </source>
</evidence>
<feature type="transmembrane region" description="Helical" evidence="1">
    <location>
        <begin position="94"/>
        <end position="114"/>
    </location>
</feature>
<dbReference type="Proteomes" id="UP000326565">
    <property type="component" value="Unassembled WGS sequence"/>
</dbReference>
<keyword evidence="3" id="KW-1185">Reference proteome</keyword>
<feature type="transmembrane region" description="Helical" evidence="1">
    <location>
        <begin position="39"/>
        <end position="59"/>
    </location>
</feature>
<organism evidence="2 3">
    <name type="scientific">Aspergillus leporis</name>
    <dbReference type="NCBI Taxonomy" id="41062"/>
    <lineage>
        <taxon>Eukaryota</taxon>
        <taxon>Fungi</taxon>
        <taxon>Dikarya</taxon>
        <taxon>Ascomycota</taxon>
        <taxon>Pezizomycotina</taxon>
        <taxon>Eurotiomycetes</taxon>
        <taxon>Eurotiomycetidae</taxon>
        <taxon>Eurotiales</taxon>
        <taxon>Aspergillaceae</taxon>
        <taxon>Aspergillus</taxon>
        <taxon>Aspergillus subgen. Circumdati</taxon>
    </lineage>
</organism>
<accession>A0A5N5WMC5</accession>
<name>A0A5N5WMC5_9EURO</name>